<evidence type="ECO:0000256" key="3">
    <source>
        <dbReference type="ARBA" id="ARBA00012137"/>
    </source>
</evidence>
<dbReference type="InterPro" id="IPR000764">
    <property type="entry name" value="Uridine_kinase-like"/>
</dbReference>
<dbReference type="InterPro" id="IPR006083">
    <property type="entry name" value="PRK/URK"/>
</dbReference>
<evidence type="ECO:0000313" key="11">
    <source>
        <dbReference type="Proteomes" id="UP001174909"/>
    </source>
</evidence>
<evidence type="ECO:0000256" key="5">
    <source>
        <dbReference type="ARBA" id="ARBA00022741"/>
    </source>
</evidence>
<dbReference type="Pfam" id="PF00485">
    <property type="entry name" value="PRK"/>
    <property type="match status" value="1"/>
</dbReference>
<proteinExistence type="inferred from homology"/>
<sequence length="217" mass="24437">MPKPEHFTPITVGIMGGSASGKTTFANALAEQLTEFSPVVLNQDSYFRDWSEYSESERERVITANHPDAVLWDALITDIKKLRDGDAIDTPTPGTRAAQRGNTKASVQPSDIVVVEGHLIFWSEGLRDLMDIKLFLDVDAHERVLRRMIRDVAQRGGDLEWCINWYRRDVLPNFPVYTEPCKQYADLIIPFQDENPVALHTLVAGIRARIAARNSTS</sequence>
<evidence type="ECO:0000256" key="1">
    <source>
        <dbReference type="ARBA" id="ARBA00004690"/>
    </source>
</evidence>
<protein>
    <recommendedName>
        <fullName evidence="3">uridine/cytidine kinase</fullName>
        <ecNumber evidence="3">2.7.1.48</ecNumber>
    </recommendedName>
</protein>
<evidence type="ECO:0000256" key="6">
    <source>
        <dbReference type="ARBA" id="ARBA00022777"/>
    </source>
</evidence>
<evidence type="ECO:0000256" key="7">
    <source>
        <dbReference type="ARBA" id="ARBA00047436"/>
    </source>
</evidence>
<gene>
    <name evidence="10" type="ORF">GBAR_LOCUS26885</name>
</gene>
<name>A0AA35X932_GEOBA</name>
<organism evidence="10 11">
    <name type="scientific">Geodia barretti</name>
    <name type="common">Barrett's horny sponge</name>
    <dbReference type="NCBI Taxonomy" id="519541"/>
    <lineage>
        <taxon>Eukaryota</taxon>
        <taxon>Metazoa</taxon>
        <taxon>Porifera</taxon>
        <taxon>Demospongiae</taxon>
        <taxon>Heteroscleromorpha</taxon>
        <taxon>Tetractinellida</taxon>
        <taxon>Astrophorina</taxon>
        <taxon>Geodiidae</taxon>
        <taxon>Geodia</taxon>
    </lineage>
</organism>
<dbReference type="PRINTS" id="PR00988">
    <property type="entry name" value="URIDINKINASE"/>
</dbReference>
<dbReference type="GO" id="GO:0005524">
    <property type="term" value="F:ATP binding"/>
    <property type="evidence" value="ECO:0007669"/>
    <property type="project" value="InterPro"/>
</dbReference>
<dbReference type="Proteomes" id="UP001174909">
    <property type="component" value="Unassembled WGS sequence"/>
</dbReference>
<dbReference type="Gene3D" id="3.40.50.300">
    <property type="entry name" value="P-loop containing nucleotide triphosphate hydrolases"/>
    <property type="match status" value="1"/>
</dbReference>
<evidence type="ECO:0000313" key="10">
    <source>
        <dbReference type="EMBL" id="CAI8048774.1"/>
    </source>
</evidence>
<dbReference type="EC" id="2.7.1.48" evidence="3"/>
<keyword evidence="4" id="KW-0808">Transferase</keyword>
<dbReference type="PANTHER" id="PTHR10285">
    <property type="entry name" value="URIDINE KINASE"/>
    <property type="match status" value="1"/>
</dbReference>
<evidence type="ECO:0000256" key="8">
    <source>
        <dbReference type="ARBA" id="ARBA00048909"/>
    </source>
</evidence>
<dbReference type="EMBL" id="CASHTH010003749">
    <property type="protein sequence ID" value="CAI8048774.1"/>
    <property type="molecule type" value="Genomic_DNA"/>
</dbReference>
<accession>A0AA35X932</accession>
<comment type="caution">
    <text evidence="10">The sequence shown here is derived from an EMBL/GenBank/DDBJ whole genome shotgun (WGS) entry which is preliminary data.</text>
</comment>
<dbReference type="GO" id="GO:0004849">
    <property type="term" value="F:uridine kinase activity"/>
    <property type="evidence" value="ECO:0007669"/>
    <property type="project" value="UniProtKB-EC"/>
</dbReference>
<keyword evidence="5" id="KW-0547">Nucleotide-binding</keyword>
<evidence type="ECO:0000256" key="4">
    <source>
        <dbReference type="ARBA" id="ARBA00022679"/>
    </source>
</evidence>
<dbReference type="CDD" id="cd02023">
    <property type="entry name" value="UMPK"/>
    <property type="match status" value="1"/>
</dbReference>
<feature type="domain" description="Phosphoribulokinase/uridine kinase" evidence="9">
    <location>
        <begin position="12"/>
        <end position="195"/>
    </location>
</feature>
<dbReference type="SUPFAM" id="SSF52540">
    <property type="entry name" value="P-loop containing nucleoside triphosphate hydrolases"/>
    <property type="match status" value="1"/>
</dbReference>
<comment type="pathway">
    <text evidence="1">Pyrimidine metabolism; UMP biosynthesis via salvage pathway; UMP from uridine: step 1/1.</text>
</comment>
<evidence type="ECO:0000259" key="9">
    <source>
        <dbReference type="Pfam" id="PF00485"/>
    </source>
</evidence>
<keyword evidence="11" id="KW-1185">Reference proteome</keyword>
<reference evidence="10" key="1">
    <citation type="submission" date="2023-03" db="EMBL/GenBank/DDBJ databases">
        <authorList>
            <person name="Steffen K."/>
            <person name="Cardenas P."/>
        </authorList>
    </citation>
    <scope>NUCLEOTIDE SEQUENCE</scope>
</reference>
<comment type="catalytic activity">
    <reaction evidence="8">
        <text>uridine + ATP = UMP + ADP + H(+)</text>
        <dbReference type="Rhea" id="RHEA:16825"/>
        <dbReference type="ChEBI" id="CHEBI:15378"/>
        <dbReference type="ChEBI" id="CHEBI:16704"/>
        <dbReference type="ChEBI" id="CHEBI:30616"/>
        <dbReference type="ChEBI" id="CHEBI:57865"/>
        <dbReference type="ChEBI" id="CHEBI:456216"/>
        <dbReference type="EC" id="2.7.1.48"/>
    </reaction>
</comment>
<comment type="similarity">
    <text evidence="2">Belongs to the uridine kinase family.</text>
</comment>
<dbReference type="InterPro" id="IPR027417">
    <property type="entry name" value="P-loop_NTPase"/>
</dbReference>
<dbReference type="AlphaFoldDB" id="A0AA35X932"/>
<keyword evidence="6 10" id="KW-0418">Kinase</keyword>
<evidence type="ECO:0000256" key="2">
    <source>
        <dbReference type="ARBA" id="ARBA00005408"/>
    </source>
</evidence>
<comment type="catalytic activity">
    <reaction evidence="7">
        <text>cytidine + ATP = CMP + ADP + H(+)</text>
        <dbReference type="Rhea" id="RHEA:24674"/>
        <dbReference type="ChEBI" id="CHEBI:15378"/>
        <dbReference type="ChEBI" id="CHEBI:17562"/>
        <dbReference type="ChEBI" id="CHEBI:30616"/>
        <dbReference type="ChEBI" id="CHEBI:60377"/>
        <dbReference type="ChEBI" id="CHEBI:456216"/>
        <dbReference type="EC" id="2.7.1.48"/>
    </reaction>
</comment>